<sequence length="1615" mass="171551">MAALLALFLTLLVAHGNLVLSASTIPIRGRNTTKPAAYDPRPAPSYMVDNQHNYYKTAPDKGRQNGPVWAYSGSLDTYLSNLKRGVVLRGGFDGSNNTKVTSFKSAERKRQSSGFWLSSLGSLGTQPHAGDGNYQFFRNVVEDFGADNSGETDATEALNAASASWNKDSVGDARTRCGEKCGNTFSQGAIVYFPGGTYKICTPVIQYYYTQFVGDPNDMPIIKGCDDFQGIALFDVDPYIPGASGQQWYINQNQFFRQIRNFRFDLTEMPESTAENDQDLVPTGIHWQVSQATSLQNLVFDMPTTGTTTAVGIFTENGSGGFVSDLEFNGGNIGWRAGSQQYTARNLVFNDCNTAVQMVWDWGWNWQQITVNGGSIAFNISGVGGDTGQGIGSVSIIDSTIKDVEIGVLTNNLATAPNIVLDNTKFENVGTTVTAAGGGTLLSGNSDLWATGKRYNGDEGSTQTGAVTGAPGRGDGLNDPNGLLYVRSRPQYEGHGTDSFLVATTDGGCKNDATGDQASCINAFLRSALSSKKIAYFPAGVYAVGSTVNIPTGSVVQGSLWSQILGSGFYFSDMKHPKVMVQVGNKGDIGTMEITEMLFSVRGATAGAILMEWNVAAVSQGAAAMWDSHFRVGGAIGTDLDLTKCPKFSNNAECIAASLLFRITPQSNGYFENVWAWVSDHDNDKSIYNQPDSSSTQISIFAARGMLIESEGPSWFYGGGSEHAILYNYLISGAKSVFMGHIQTEAPYYQPNPRPPAPFQAAASFPNDPDFSRCEIAAEVWDDRCNYAWGLQIIDSEDIMIHSAGLYSFFNEYYQDCIPTHNCQDRILEVKGSKGVVIYNLFTVATINIASGIDNTNIPQDGNQRGFTTEVSVWVPLEGDDNVDIVWVGTEVWESPTVSCPSQSCMLVIPTSSLGSTTTIHPKSYVTSLEYGGFETTTIGGVQTTVFVTTTTTITIAVPSIVTDGIPFSNVNVTTSGAIPVTIFPSVNIPPVVVTLPDGEGSETTRTVSLPPWPQIDGGPSVVYTDPATLPPNSGTGLPTSTTYFTPISIPITVPSATITTVTFPASTGAITIQCPATTSIVFATPAVAVATTCTNNAALTLNFACPTTRVLTFLGPATAVATVDCSLVTAWTTGATSTTTPLPIFASWPPYGQIIPEEQERDEPEPDDDGVHVPCTAWFFFFCISWGEFHIRSWHWILPPGIYGPGPPPIGLLKLPPGITIRGNLPDWPRLTIGRDHQLTTSSKPDCETRTAEACTTTNYVDPDSGSTTSSTTLCETVSGCSLTASDSTTAVIGTQTPAPVGHFRPERWATQDLGQDYTNSVYAAIASRLAREDAAEGGTTLSVTSGPTAGPTCGGGASTACGGTVCSGYWCEPSPTGPPPGYHDPKDPSSGGWEAPTTTIGGGGSSTSSGPGGTPTTPQTRGPINCFDEADFPGHADIQSGDQDDFSTAFSNLRTQMGDDDLLGPGDPPVTLRRTDGHGVNYDYSCSWVPGCVTEVEKQSFGFPLGSPSLITAYLLVREDYTKCNNGGVGGSCQVGCLLYTFEGARGDAPSDPCDGFDCRGCGTPFDPPACQQCCQGRRFVFAAPGNNNASTNNGLTIVDNGLGNAKRFVPVY</sequence>
<organism evidence="1 2">
    <name type="scientific">Chaetomium tenue</name>
    <dbReference type="NCBI Taxonomy" id="1854479"/>
    <lineage>
        <taxon>Eukaryota</taxon>
        <taxon>Fungi</taxon>
        <taxon>Dikarya</taxon>
        <taxon>Ascomycota</taxon>
        <taxon>Pezizomycotina</taxon>
        <taxon>Sordariomycetes</taxon>
        <taxon>Sordariomycetidae</taxon>
        <taxon>Sordariales</taxon>
        <taxon>Chaetomiaceae</taxon>
        <taxon>Chaetomium</taxon>
    </lineage>
</organism>
<comment type="caution">
    <text evidence="1">The sequence shown here is derived from an EMBL/GenBank/DDBJ whole genome shotgun (WGS) entry which is preliminary data.</text>
</comment>
<dbReference type="Proteomes" id="UP000724584">
    <property type="component" value="Unassembled WGS sequence"/>
</dbReference>
<reference evidence="1 2" key="1">
    <citation type="journal article" date="2021" name="Nat. Commun.">
        <title>Genetic determinants of endophytism in the Arabidopsis root mycobiome.</title>
        <authorList>
            <person name="Mesny F."/>
            <person name="Miyauchi S."/>
            <person name="Thiergart T."/>
            <person name="Pickel B."/>
            <person name="Atanasova L."/>
            <person name="Karlsson M."/>
            <person name="Huettel B."/>
            <person name="Barry K.W."/>
            <person name="Haridas S."/>
            <person name="Chen C."/>
            <person name="Bauer D."/>
            <person name="Andreopoulos W."/>
            <person name="Pangilinan J."/>
            <person name="LaButti K."/>
            <person name="Riley R."/>
            <person name="Lipzen A."/>
            <person name="Clum A."/>
            <person name="Drula E."/>
            <person name="Henrissat B."/>
            <person name="Kohler A."/>
            <person name="Grigoriev I.V."/>
            <person name="Martin F.M."/>
            <person name="Hacquard S."/>
        </authorList>
    </citation>
    <scope>NUCLEOTIDE SEQUENCE [LARGE SCALE GENOMIC DNA]</scope>
    <source>
        <strain evidence="1 2">MPI-SDFR-AT-0079</strain>
    </source>
</reference>
<accession>A0ACB7P7P8</accession>
<proteinExistence type="predicted"/>
<protein>
    <submittedName>
        <fullName evidence="1">Pectin lyase fold/virulence factor</fullName>
    </submittedName>
</protein>
<keyword evidence="2" id="KW-1185">Reference proteome</keyword>
<keyword evidence="1" id="KW-0456">Lyase</keyword>
<name>A0ACB7P7P8_9PEZI</name>
<evidence type="ECO:0000313" key="1">
    <source>
        <dbReference type="EMBL" id="KAH6631493.1"/>
    </source>
</evidence>
<dbReference type="EMBL" id="JAGIZQ010000004">
    <property type="protein sequence ID" value="KAH6631493.1"/>
    <property type="molecule type" value="Genomic_DNA"/>
</dbReference>
<evidence type="ECO:0000313" key="2">
    <source>
        <dbReference type="Proteomes" id="UP000724584"/>
    </source>
</evidence>
<gene>
    <name evidence="1" type="ORF">F5144DRAFT_629501</name>
</gene>